<organism evidence="3 4">
    <name type="scientific">Georgenia subflava</name>
    <dbReference type="NCBI Taxonomy" id="1622177"/>
    <lineage>
        <taxon>Bacteria</taxon>
        <taxon>Bacillati</taxon>
        <taxon>Actinomycetota</taxon>
        <taxon>Actinomycetes</taxon>
        <taxon>Micrococcales</taxon>
        <taxon>Bogoriellaceae</taxon>
        <taxon>Georgenia</taxon>
    </lineage>
</organism>
<dbReference type="AlphaFoldDB" id="A0A6N7EL80"/>
<comment type="caution">
    <text evidence="3">The sequence shown here is derived from an EMBL/GenBank/DDBJ whole genome shotgun (WGS) entry which is preliminary data.</text>
</comment>
<dbReference type="InterPro" id="IPR018750">
    <property type="entry name" value="DUF2306_membrane"/>
</dbReference>
<gene>
    <name evidence="3" type="ORF">GB881_07430</name>
</gene>
<evidence type="ECO:0000256" key="2">
    <source>
        <dbReference type="SAM" id="Phobius"/>
    </source>
</evidence>
<keyword evidence="2" id="KW-0812">Transmembrane</keyword>
<feature type="transmembrane region" description="Helical" evidence="2">
    <location>
        <begin position="38"/>
        <end position="57"/>
    </location>
</feature>
<evidence type="ECO:0000313" key="3">
    <source>
        <dbReference type="EMBL" id="MPV36886.1"/>
    </source>
</evidence>
<keyword evidence="2" id="KW-1133">Transmembrane helix</keyword>
<sequence length="215" mass="23666">MLSLIPVIAGSVRLAELSGDPEVTAANARFVASPLPVVLHVVSATLYTLVGAFQFSPNIRRRWPRWHRGAGRVLVVAGLTVAGSALWMAQFYPRIEGSGDLLYLFRMAFATAMVVSIVLAFVAIRRREIARHRAWMTRAYALGLGAGTQVFTLWIGGEIFGRTELSNALLMGTAWSINLVVAEWAIRRRPTHRRPARKQPARGARSVVATGRQHV</sequence>
<protein>
    <submittedName>
        <fullName evidence="3">DUF2306 domain-containing protein</fullName>
    </submittedName>
</protein>
<dbReference type="EMBL" id="WHPC01000021">
    <property type="protein sequence ID" value="MPV36886.1"/>
    <property type="molecule type" value="Genomic_DNA"/>
</dbReference>
<feature type="transmembrane region" description="Helical" evidence="2">
    <location>
        <begin position="69"/>
        <end position="89"/>
    </location>
</feature>
<evidence type="ECO:0000256" key="1">
    <source>
        <dbReference type="SAM" id="MobiDB-lite"/>
    </source>
</evidence>
<feature type="compositionally biased region" description="Basic residues" evidence="1">
    <location>
        <begin position="191"/>
        <end position="200"/>
    </location>
</feature>
<dbReference type="OrthoDB" id="4698148at2"/>
<feature type="region of interest" description="Disordered" evidence="1">
    <location>
        <begin position="191"/>
        <end position="215"/>
    </location>
</feature>
<reference evidence="3 4" key="1">
    <citation type="submission" date="2019-10" db="EMBL/GenBank/DDBJ databases">
        <title>Georgenia wutianyii sp. nov. and Georgenia yuyongxinii sp. nov. isolated from plateau pika (Ochotona curzoniae) in the Qinghai-Tibet plateau of China.</title>
        <authorList>
            <person name="Tian Z."/>
        </authorList>
    </citation>
    <scope>NUCLEOTIDE SEQUENCE [LARGE SCALE GENOMIC DNA]</scope>
    <source>
        <strain evidence="3 4">JCM 19765</strain>
    </source>
</reference>
<evidence type="ECO:0000313" key="4">
    <source>
        <dbReference type="Proteomes" id="UP000437709"/>
    </source>
</evidence>
<name>A0A6N7EL80_9MICO</name>
<dbReference type="Proteomes" id="UP000437709">
    <property type="component" value="Unassembled WGS sequence"/>
</dbReference>
<feature type="transmembrane region" description="Helical" evidence="2">
    <location>
        <begin position="135"/>
        <end position="156"/>
    </location>
</feature>
<proteinExistence type="predicted"/>
<keyword evidence="2" id="KW-0472">Membrane</keyword>
<feature type="transmembrane region" description="Helical" evidence="2">
    <location>
        <begin position="101"/>
        <end position="123"/>
    </location>
</feature>
<dbReference type="Pfam" id="PF10067">
    <property type="entry name" value="DUF2306"/>
    <property type="match status" value="1"/>
</dbReference>
<keyword evidence="4" id="KW-1185">Reference proteome</keyword>
<accession>A0A6N7EL80</accession>
<feature type="transmembrane region" description="Helical" evidence="2">
    <location>
        <begin position="168"/>
        <end position="186"/>
    </location>
</feature>